<dbReference type="SUPFAM" id="SSF75169">
    <property type="entry name" value="DsrEFH-like"/>
    <property type="match status" value="1"/>
</dbReference>
<dbReference type="OrthoDB" id="8453507at2"/>
<proteinExistence type="predicted"/>
<dbReference type="Gene3D" id="3.40.1260.10">
    <property type="entry name" value="DsrEFH-like"/>
    <property type="match status" value="1"/>
</dbReference>
<keyword evidence="3" id="KW-1185">Reference proteome</keyword>
<organism evidence="2 3">
    <name type="scientific">Methyloceanibacter methanicus</name>
    <dbReference type="NCBI Taxonomy" id="1774968"/>
    <lineage>
        <taxon>Bacteria</taxon>
        <taxon>Pseudomonadati</taxon>
        <taxon>Pseudomonadota</taxon>
        <taxon>Alphaproteobacteria</taxon>
        <taxon>Hyphomicrobiales</taxon>
        <taxon>Hyphomicrobiaceae</taxon>
        <taxon>Methyloceanibacter</taxon>
    </lineage>
</organism>
<evidence type="ECO:0000313" key="3">
    <source>
        <dbReference type="Proteomes" id="UP000094501"/>
    </source>
</evidence>
<feature type="chain" id="PRO_5009139042" evidence="1">
    <location>
        <begin position="23"/>
        <end position="145"/>
    </location>
</feature>
<dbReference type="InterPro" id="IPR003787">
    <property type="entry name" value="Sulphur_relay_DsrE/F-like"/>
</dbReference>
<dbReference type="STRING" id="1774968.AUC68_00350"/>
<accession>A0A1E3W757</accession>
<dbReference type="AlphaFoldDB" id="A0A1E3W757"/>
<keyword evidence="1" id="KW-0732">Signal</keyword>
<protein>
    <submittedName>
        <fullName evidence="2">Uncharacterized protein</fullName>
    </submittedName>
</protein>
<gene>
    <name evidence="2" type="ORF">AUC68_00350</name>
</gene>
<name>A0A1E3W757_9HYPH</name>
<dbReference type="Pfam" id="PF02635">
    <property type="entry name" value="DsrE"/>
    <property type="match status" value="1"/>
</dbReference>
<reference evidence="2 3" key="1">
    <citation type="journal article" date="2016" name="Environ. Microbiol.">
        <title>New Methyloceanibacter diversity from North Sea sediments includes methanotroph containing solely the soluble methane monooxygenase.</title>
        <authorList>
            <person name="Vekeman B."/>
            <person name="Kerckhof F.M."/>
            <person name="Cremers G."/>
            <person name="de Vos P."/>
            <person name="Vandamme P."/>
            <person name="Boon N."/>
            <person name="Op den Camp H.J."/>
            <person name="Heylen K."/>
        </authorList>
    </citation>
    <scope>NUCLEOTIDE SEQUENCE [LARGE SCALE GENOMIC DNA]</scope>
    <source>
        <strain evidence="2 3">R-67174</strain>
    </source>
</reference>
<dbReference type="Proteomes" id="UP000094501">
    <property type="component" value="Unassembled WGS sequence"/>
</dbReference>
<comment type="caution">
    <text evidence="2">The sequence shown here is derived from an EMBL/GenBank/DDBJ whole genome shotgun (WGS) entry which is preliminary data.</text>
</comment>
<evidence type="ECO:0000256" key="1">
    <source>
        <dbReference type="SAM" id="SignalP"/>
    </source>
</evidence>
<sequence>MTKSVFRFGVILAFVLAAATLAASVQPAVSGDEDPFFVSLVSDDAHAATMALSFAKTIQDQGHPVTVFFSNRGVLVVSKAHAETYPEQQKEIGTLTSGGAVLLACPHCMKYYGIEDTGLVRGVAVGGPDKVTERLFMDGTKTLTW</sequence>
<dbReference type="InterPro" id="IPR027396">
    <property type="entry name" value="DsrEFH-like"/>
</dbReference>
<dbReference type="EMBL" id="LPWG01000001">
    <property type="protein sequence ID" value="ODS01352.1"/>
    <property type="molecule type" value="Genomic_DNA"/>
</dbReference>
<feature type="signal peptide" evidence="1">
    <location>
        <begin position="1"/>
        <end position="22"/>
    </location>
</feature>
<evidence type="ECO:0000313" key="2">
    <source>
        <dbReference type="EMBL" id="ODS01352.1"/>
    </source>
</evidence>
<dbReference type="RefSeq" id="WP_069435825.1">
    <property type="nucleotide sequence ID" value="NZ_LPWG01000001.1"/>
</dbReference>